<dbReference type="PANTHER" id="PTHR43333:SF1">
    <property type="entry name" value="D-ISOMER SPECIFIC 2-HYDROXYACID DEHYDROGENASE NAD-BINDING DOMAIN-CONTAINING PROTEIN"/>
    <property type="match status" value="1"/>
</dbReference>
<proteinExistence type="predicted"/>
<feature type="compositionally biased region" description="Basic and acidic residues" evidence="3">
    <location>
        <begin position="10"/>
        <end position="20"/>
    </location>
</feature>
<dbReference type="eggNOG" id="KOG0069">
    <property type="taxonomic scope" value="Eukaryota"/>
</dbReference>
<evidence type="ECO:0000256" key="3">
    <source>
        <dbReference type="SAM" id="MobiDB-lite"/>
    </source>
</evidence>
<dbReference type="GO" id="GO:0051287">
    <property type="term" value="F:NAD binding"/>
    <property type="evidence" value="ECO:0007669"/>
    <property type="project" value="InterPro"/>
</dbReference>
<evidence type="ECO:0000259" key="4">
    <source>
        <dbReference type="Pfam" id="PF02826"/>
    </source>
</evidence>
<dbReference type="Pfam" id="PF02826">
    <property type="entry name" value="2-Hacid_dh_C"/>
    <property type="match status" value="1"/>
</dbReference>
<keyword evidence="1" id="KW-0560">Oxidoreductase</keyword>
<name>R8BPH1_PHAM7</name>
<evidence type="ECO:0000256" key="1">
    <source>
        <dbReference type="ARBA" id="ARBA00023002"/>
    </source>
</evidence>
<organism evidence="5 6">
    <name type="scientific">Phaeoacremonium minimum (strain UCR-PA7)</name>
    <name type="common">Esca disease fungus</name>
    <name type="synonym">Togninia minima</name>
    <dbReference type="NCBI Taxonomy" id="1286976"/>
    <lineage>
        <taxon>Eukaryota</taxon>
        <taxon>Fungi</taxon>
        <taxon>Dikarya</taxon>
        <taxon>Ascomycota</taxon>
        <taxon>Pezizomycotina</taxon>
        <taxon>Sordariomycetes</taxon>
        <taxon>Sordariomycetidae</taxon>
        <taxon>Togniniales</taxon>
        <taxon>Togniniaceae</taxon>
        <taxon>Phaeoacremonium</taxon>
    </lineage>
</organism>
<dbReference type="AlphaFoldDB" id="R8BPH1"/>
<dbReference type="EMBL" id="KB933036">
    <property type="protein sequence ID" value="EOO01283.1"/>
    <property type="molecule type" value="Genomic_DNA"/>
</dbReference>
<keyword evidence="2" id="KW-0520">NAD</keyword>
<dbReference type="InterPro" id="IPR036291">
    <property type="entry name" value="NAD(P)-bd_dom_sf"/>
</dbReference>
<dbReference type="GO" id="GO:0016491">
    <property type="term" value="F:oxidoreductase activity"/>
    <property type="evidence" value="ECO:0007669"/>
    <property type="project" value="UniProtKB-KW"/>
</dbReference>
<evidence type="ECO:0000256" key="2">
    <source>
        <dbReference type="ARBA" id="ARBA00023027"/>
    </source>
</evidence>
<dbReference type="KEGG" id="tmn:UCRPA7_3274"/>
<dbReference type="OrthoDB" id="298012at2759"/>
<feature type="region of interest" description="Disordered" evidence="3">
    <location>
        <begin position="10"/>
        <end position="31"/>
    </location>
</feature>
<evidence type="ECO:0000313" key="6">
    <source>
        <dbReference type="Proteomes" id="UP000014074"/>
    </source>
</evidence>
<gene>
    <name evidence="5" type="ORF">UCRPA7_3274</name>
</gene>
<dbReference type="GeneID" id="19323606"/>
<reference evidence="6" key="1">
    <citation type="journal article" date="2013" name="Genome Announc.">
        <title>Draft genome sequence of the ascomycete Phaeoacremonium aleophilum strain UCR-PA7, a causal agent of the esca disease complex in grapevines.</title>
        <authorList>
            <person name="Blanco-Ulate B."/>
            <person name="Rolshausen P."/>
            <person name="Cantu D."/>
        </authorList>
    </citation>
    <scope>NUCLEOTIDE SEQUENCE [LARGE SCALE GENOMIC DNA]</scope>
    <source>
        <strain evidence="6">UCR-PA7</strain>
    </source>
</reference>
<sequence>MRVIAYTLHEKTTSEQRESKTFTPKHTGDPLGEIPEEWHSGELEDFLSLPIDVLVISLPSTDRTRRSLGKAQFAKLKGCYVINLARGDIIKTDDLVEALNNNTLRGAALDVTDPEPLPDGHPLWTAKNAIVTPHISGVSDEYMPRTIDILNENVERLHEQKELLNLVQISDGY</sequence>
<evidence type="ECO:0000313" key="5">
    <source>
        <dbReference type="EMBL" id="EOO01283.1"/>
    </source>
</evidence>
<dbReference type="Proteomes" id="UP000014074">
    <property type="component" value="Unassembled WGS sequence"/>
</dbReference>
<dbReference type="RefSeq" id="XP_007914008.1">
    <property type="nucleotide sequence ID" value="XM_007915817.1"/>
</dbReference>
<dbReference type="HOGENOM" id="CLU_019796_6_2_1"/>
<accession>R8BPH1</accession>
<protein>
    <submittedName>
        <fullName evidence="5">Putative glyoxylate reductase protein</fullName>
    </submittedName>
</protein>
<dbReference type="PANTHER" id="PTHR43333">
    <property type="entry name" value="2-HACID_DH_C DOMAIN-CONTAINING PROTEIN"/>
    <property type="match status" value="1"/>
</dbReference>
<keyword evidence="6" id="KW-1185">Reference proteome</keyword>
<dbReference type="Gene3D" id="3.40.50.720">
    <property type="entry name" value="NAD(P)-binding Rossmann-like Domain"/>
    <property type="match status" value="2"/>
</dbReference>
<feature type="domain" description="D-isomer specific 2-hydroxyacid dehydrogenase NAD-binding" evidence="4">
    <location>
        <begin position="51"/>
        <end position="136"/>
    </location>
</feature>
<dbReference type="InterPro" id="IPR006140">
    <property type="entry name" value="D-isomer_DH_NAD-bd"/>
</dbReference>
<dbReference type="SUPFAM" id="SSF51735">
    <property type="entry name" value="NAD(P)-binding Rossmann-fold domains"/>
    <property type="match status" value="1"/>
</dbReference>